<sequence length="150" mass="17932">MRYLPMMVVSYRMHMKSLSISQIYPQLFTAKICFSILLKRFCPIIHYRLAKGIKVTETMFNINESTQGRNCIHVQNVGNVLLKNHILFYIRKFTQERSRIYVQNVGNVLSRNHILIDMREVTQEKSRIHVQNVRNVLIKNRIFLYMREVT</sequence>
<proteinExistence type="predicted"/>
<comment type="caution">
    <text evidence="1">The sequence shown here is derived from an EMBL/GenBank/DDBJ whole genome shotgun (WGS) entry which is preliminary data.</text>
</comment>
<dbReference type="Proteomes" id="UP000770717">
    <property type="component" value="Unassembled WGS sequence"/>
</dbReference>
<gene>
    <name evidence="1" type="ORF">GDO78_015251</name>
</gene>
<evidence type="ECO:0000313" key="2">
    <source>
        <dbReference type="Proteomes" id="UP000770717"/>
    </source>
</evidence>
<protein>
    <submittedName>
        <fullName evidence="1">Uncharacterized protein</fullName>
    </submittedName>
</protein>
<dbReference type="PANTHER" id="PTHR14947:SF24">
    <property type="entry name" value="ZINC FINGER PROTEIN 781-RELATED"/>
    <property type="match status" value="1"/>
</dbReference>
<accession>A0A8J6EDY9</accession>
<organism evidence="1 2">
    <name type="scientific">Eleutherodactylus coqui</name>
    <name type="common">Puerto Rican coqui</name>
    <dbReference type="NCBI Taxonomy" id="57060"/>
    <lineage>
        <taxon>Eukaryota</taxon>
        <taxon>Metazoa</taxon>
        <taxon>Chordata</taxon>
        <taxon>Craniata</taxon>
        <taxon>Vertebrata</taxon>
        <taxon>Euteleostomi</taxon>
        <taxon>Amphibia</taxon>
        <taxon>Batrachia</taxon>
        <taxon>Anura</taxon>
        <taxon>Neobatrachia</taxon>
        <taxon>Hyloidea</taxon>
        <taxon>Eleutherodactylidae</taxon>
        <taxon>Eleutherodactylinae</taxon>
        <taxon>Eleutherodactylus</taxon>
        <taxon>Eleutherodactylus</taxon>
    </lineage>
</organism>
<name>A0A8J6EDY9_ELECQ</name>
<dbReference type="InterPro" id="IPR039938">
    <property type="entry name" value="Sp4-like"/>
</dbReference>
<reference evidence="1" key="1">
    <citation type="thesis" date="2020" institute="ProQuest LLC" country="789 East Eisenhower Parkway, Ann Arbor, MI, USA">
        <title>Comparative Genomics and Chromosome Evolution.</title>
        <authorList>
            <person name="Mudd A.B."/>
        </authorList>
    </citation>
    <scope>NUCLEOTIDE SEQUENCE</scope>
    <source>
        <strain evidence="1">HN-11 Male</strain>
        <tissue evidence="1">Kidney and liver</tissue>
    </source>
</reference>
<dbReference type="AlphaFoldDB" id="A0A8J6EDY9"/>
<dbReference type="PANTHER" id="PTHR14947">
    <property type="entry name" value="ZINC FINGER PROTEIN"/>
    <property type="match status" value="1"/>
</dbReference>
<dbReference type="EMBL" id="WNTK01001495">
    <property type="protein sequence ID" value="KAG9467280.1"/>
    <property type="molecule type" value="Genomic_DNA"/>
</dbReference>
<dbReference type="OrthoDB" id="9623390at2759"/>
<evidence type="ECO:0000313" key="1">
    <source>
        <dbReference type="EMBL" id="KAG9467280.1"/>
    </source>
</evidence>
<keyword evidence="2" id="KW-1185">Reference proteome</keyword>